<gene>
    <name evidence="6" type="ORF">C1SCF055_LOCUS8389</name>
</gene>
<feature type="compositionally biased region" description="Basic residues" evidence="3">
    <location>
        <begin position="377"/>
        <end position="390"/>
    </location>
</feature>
<feature type="compositionally biased region" description="Low complexity" evidence="3">
    <location>
        <begin position="451"/>
        <end position="472"/>
    </location>
</feature>
<feature type="coiled-coil region" evidence="2">
    <location>
        <begin position="842"/>
        <end position="876"/>
    </location>
</feature>
<proteinExistence type="predicted"/>
<dbReference type="GO" id="GO:0008233">
    <property type="term" value="F:peptidase activity"/>
    <property type="evidence" value="ECO:0007669"/>
    <property type="project" value="UniProtKB-KW"/>
</dbReference>
<feature type="compositionally biased region" description="Polar residues" evidence="3">
    <location>
        <begin position="1209"/>
        <end position="1220"/>
    </location>
</feature>
<keyword evidence="1" id="KW-0863">Zinc-finger</keyword>
<dbReference type="Proteomes" id="UP001152797">
    <property type="component" value="Unassembled WGS sequence"/>
</dbReference>
<feature type="compositionally biased region" description="Polar residues" evidence="3">
    <location>
        <begin position="433"/>
        <end position="448"/>
    </location>
</feature>
<keyword evidence="8" id="KW-0645">Protease</keyword>
<dbReference type="CDD" id="cd09272">
    <property type="entry name" value="RNase_HI_RT_Ty1"/>
    <property type="match status" value="1"/>
</dbReference>
<feature type="compositionally biased region" description="Low complexity" evidence="3">
    <location>
        <begin position="398"/>
        <end position="408"/>
    </location>
</feature>
<dbReference type="EMBL" id="CAMXCT020000562">
    <property type="protein sequence ID" value="CAL1133898.1"/>
    <property type="molecule type" value="Genomic_DNA"/>
</dbReference>
<feature type="region of interest" description="Disordered" evidence="3">
    <location>
        <begin position="2299"/>
        <end position="2337"/>
    </location>
</feature>
<dbReference type="PANTHER" id="PTHR24216">
    <property type="entry name" value="PAXILLIN-RELATED"/>
    <property type="match status" value="1"/>
</dbReference>
<feature type="compositionally biased region" description="Polar residues" evidence="3">
    <location>
        <begin position="728"/>
        <end position="737"/>
    </location>
</feature>
<feature type="region of interest" description="Disordered" evidence="3">
    <location>
        <begin position="1872"/>
        <end position="1895"/>
    </location>
</feature>
<comment type="caution">
    <text evidence="6">The sequence shown here is derived from an EMBL/GenBank/DDBJ whole genome shotgun (WGS) entry which is preliminary data.</text>
</comment>
<evidence type="ECO:0000313" key="9">
    <source>
        <dbReference type="Proteomes" id="UP001152797"/>
    </source>
</evidence>
<feature type="compositionally biased region" description="Basic residues" evidence="3">
    <location>
        <begin position="1681"/>
        <end position="1692"/>
    </location>
</feature>
<reference evidence="6" key="1">
    <citation type="submission" date="2022-10" db="EMBL/GenBank/DDBJ databases">
        <authorList>
            <person name="Chen Y."/>
            <person name="Dougan E. K."/>
            <person name="Chan C."/>
            <person name="Rhodes N."/>
            <person name="Thang M."/>
        </authorList>
    </citation>
    <scope>NUCLEOTIDE SEQUENCE</scope>
</reference>
<keyword evidence="8" id="KW-0378">Hydrolase</keyword>
<keyword evidence="9" id="KW-1185">Reference proteome</keyword>
<feature type="region of interest" description="Disordered" evidence="3">
    <location>
        <begin position="1302"/>
        <end position="1349"/>
    </location>
</feature>
<feature type="region of interest" description="Disordered" evidence="3">
    <location>
        <begin position="1"/>
        <end position="75"/>
    </location>
</feature>
<feature type="transmembrane region" description="Helical" evidence="4">
    <location>
        <begin position="3170"/>
        <end position="3196"/>
    </location>
</feature>
<evidence type="ECO:0000259" key="5">
    <source>
        <dbReference type="PROSITE" id="PS50103"/>
    </source>
</evidence>
<evidence type="ECO:0000313" key="6">
    <source>
        <dbReference type="EMBL" id="CAI3980523.1"/>
    </source>
</evidence>
<feature type="compositionally biased region" description="Gly residues" evidence="3">
    <location>
        <begin position="953"/>
        <end position="970"/>
    </location>
</feature>
<feature type="zinc finger region" description="C3H1-type" evidence="1">
    <location>
        <begin position="1264"/>
        <end position="1291"/>
    </location>
</feature>
<feature type="region of interest" description="Disordered" evidence="3">
    <location>
        <begin position="1209"/>
        <end position="1257"/>
    </location>
</feature>
<dbReference type="PROSITE" id="PS50103">
    <property type="entry name" value="ZF_C3H1"/>
    <property type="match status" value="1"/>
</dbReference>
<keyword evidence="4" id="KW-1133">Transmembrane helix</keyword>
<dbReference type="GO" id="GO:0008270">
    <property type="term" value="F:zinc ion binding"/>
    <property type="evidence" value="ECO:0007669"/>
    <property type="project" value="UniProtKB-KW"/>
</dbReference>
<name>A0A9P1FLI4_9DINO</name>
<feature type="region of interest" description="Disordered" evidence="3">
    <location>
        <begin position="727"/>
        <end position="760"/>
    </location>
</feature>
<dbReference type="GO" id="GO:0006508">
    <property type="term" value="P:proteolysis"/>
    <property type="evidence" value="ECO:0007669"/>
    <property type="project" value="UniProtKB-KW"/>
</dbReference>
<reference evidence="7" key="2">
    <citation type="submission" date="2024-04" db="EMBL/GenBank/DDBJ databases">
        <authorList>
            <person name="Chen Y."/>
            <person name="Shah S."/>
            <person name="Dougan E. K."/>
            <person name="Thang M."/>
            <person name="Chan C."/>
        </authorList>
    </citation>
    <scope>NUCLEOTIDE SEQUENCE [LARGE SCALE GENOMIC DNA]</scope>
</reference>
<evidence type="ECO:0000256" key="1">
    <source>
        <dbReference type="PROSITE-ProRule" id="PRU00723"/>
    </source>
</evidence>
<dbReference type="EMBL" id="CAMXCT030000562">
    <property type="protein sequence ID" value="CAL4767835.1"/>
    <property type="molecule type" value="Genomic_DNA"/>
</dbReference>
<dbReference type="Pfam" id="PF07727">
    <property type="entry name" value="RVT_2"/>
    <property type="match status" value="1"/>
</dbReference>
<dbReference type="InterPro" id="IPR013103">
    <property type="entry name" value="RVT_2"/>
</dbReference>
<feature type="region of interest" description="Disordered" evidence="3">
    <location>
        <begin position="296"/>
        <end position="347"/>
    </location>
</feature>
<feature type="compositionally biased region" description="Basic and acidic residues" evidence="3">
    <location>
        <begin position="483"/>
        <end position="495"/>
    </location>
</feature>
<dbReference type="InterPro" id="IPR012337">
    <property type="entry name" value="RNaseH-like_sf"/>
</dbReference>
<keyword evidence="2" id="KW-0175">Coiled coil</keyword>
<feature type="region of interest" description="Disordered" evidence="3">
    <location>
        <begin position="361"/>
        <end position="510"/>
    </location>
</feature>
<dbReference type="OrthoDB" id="414945at2759"/>
<evidence type="ECO:0000313" key="7">
    <source>
        <dbReference type="EMBL" id="CAL1133898.1"/>
    </source>
</evidence>
<keyword evidence="1" id="KW-0479">Metal-binding</keyword>
<dbReference type="SUPFAM" id="SSF53098">
    <property type="entry name" value="Ribonuclease H-like"/>
    <property type="match status" value="1"/>
</dbReference>
<dbReference type="EMBL" id="CAMXCT010000562">
    <property type="protein sequence ID" value="CAI3980523.1"/>
    <property type="molecule type" value="Genomic_DNA"/>
</dbReference>
<feature type="compositionally biased region" description="Polar residues" evidence="3">
    <location>
        <begin position="748"/>
        <end position="760"/>
    </location>
</feature>
<organism evidence="6">
    <name type="scientific">Cladocopium goreaui</name>
    <dbReference type="NCBI Taxonomy" id="2562237"/>
    <lineage>
        <taxon>Eukaryota</taxon>
        <taxon>Sar</taxon>
        <taxon>Alveolata</taxon>
        <taxon>Dinophyceae</taxon>
        <taxon>Suessiales</taxon>
        <taxon>Symbiodiniaceae</taxon>
        <taxon>Cladocopium</taxon>
    </lineage>
</organism>
<evidence type="ECO:0000256" key="4">
    <source>
        <dbReference type="SAM" id="Phobius"/>
    </source>
</evidence>
<evidence type="ECO:0000256" key="2">
    <source>
        <dbReference type="SAM" id="Coils"/>
    </source>
</evidence>
<keyword evidence="4" id="KW-0812">Transmembrane</keyword>
<dbReference type="InterPro" id="IPR000571">
    <property type="entry name" value="Znf_CCCH"/>
</dbReference>
<keyword evidence="4" id="KW-0472">Membrane</keyword>
<accession>A0A9P1FLI4</accession>
<feature type="region of interest" description="Disordered" evidence="3">
    <location>
        <begin position="953"/>
        <end position="972"/>
    </location>
</feature>
<feature type="region of interest" description="Disordered" evidence="3">
    <location>
        <begin position="1669"/>
        <end position="1709"/>
    </location>
</feature>
<evidence type="ECO:0000313" key="8">
    <source>
        <dbReference type="EMBL" id="CAL4767835.1"/>
    </source>
</evidence>
<feature type="domain" description="C3H1-type" evidence="5">
    <location>
        <begin position="1264"/>
        <end position="1291"/>
    </location>
</feature>
<sequence length="3247" mass="360302">MSGNDTSDSGLADLLRDLSLTPPPLLESTSGDPIAAPPGHPDPASQELRQISRQRSSDDPDATERRQSRRISLGDNGLPFELTNNEFVTAMRHYYSSNNLGGSWALNAEDIKNLQDHSQCVDWGQEKNIQKLKDRDRHLEISPTDVRKVVRSIFWGFEDIADAHFTAEGPAPVLVVSEDLRSRVKRLAQQIVEGKAFTLYFIFLTLYALFGPDLLLMTGQSGMDQDNLTLSVINVLVFLCFAFEVARKAAGLVSHLDYFDPEQYEIDREGQRRREERSRSAAEAGAVAKEVSAAAVPVPVPPPPARTVHHTESVRSLSSRRVITSSSSVSVPARPIAPPPTPTGGASGEWQLLWVWVEHTEAGSRAPETPPKAAPPAKRRSRSPLPRRSKPFSAVASKVPAPTVAPVEAEPKVPKKPRSPKQRKAETRKVASRPSSVDTAKPSSSTKLVGSAPSTASSSAPSSCATTTPAAPERTVKITPVRKAKELAKGAESKVAKPKSLQERTVQLKPAKAAAKSSEVVADIAPSSTASGARSTERPLIGLDWHKTLSHERETDGGALEGFVPASSIAILRDLLNKGWDLCVVSFSSALATQNTTLTAARALEQRLQRPFKDICIVPRKRTSDWTKGPSVTGHTQSKAELVKELGIAIFVDDQRALCNDILQLQVNRARGSKVVAITTDSRSPSDSLRPLERLIRRTDIDSVPLPSYLKSLVPATPFRVVGPGIEYSTSSESPEMQSGPAAIADSSPPQEVQVSSAAHTRLNQAEQASRLAMQRIHAEGSQQISQVQHERDLAVQQLSKDAHQLQQVQQEKAILARQAEGETMTATQRAEAQISILAADNQKLVGDRQQLHDQMQMLRQELAAAKQQLMNKDLLSIHLARVTLPIQRSVHVLGFHRFHWLDARVLWGMFLLEVDVMLDFRSIKSSMTRMAQEFKRDILFRNNLFEMISDVGNGGRTDGGDPPSGGGLLPGEKDENVFKIKHLKGIQITRLPNDATSCREWRAAFLAAVSRIDLTDRDVLVKFCVHCVDGGRGRKFREELQASTAFTMFSKHVAAELIKPEVLATNTDLAHELTSWVEECATKQEGPKGMPLMNLIISFYETGTDSSVALSQMHLLSLQLTGKSLKEVGDFVKKTNYVLHGLKPEDRPAENTLYAWLWHQVKRVPMLNRVTERVRNSKANSKKRTFDWLWAQIAEELRERRHDSNFENVSKGLQSNPPSQLALPAQQHEQSGKASANKPKHESKGNAPAAAGPLDVGKVNHEKNRKAPCALHAAGHCRFGKRCRNHHQGEPGSDAAKKAFTEHQQSMLSSKGGQKGSEKGDGKGSKGGGKAQKGKKGDGKATKGAAASAPPATAAAAAVASTVTITEVDGQKVMAAWKGFCDFCSKALPSMSVFLKLSVPILATLISSIVDSPKFECVSAASALHPCIEQFRSMSIELLGDTGAAYDIGSLHAIQEQGIDPELLKPWIGCLQNPVRFATGGGPQTSHEELKLYAKRVGDLKLHLLEHCPLAMSIGQQIKRGRTFIWRHGEAPYIVLDHKRCRVWCPLEHRWYAKRVQNNVPIFAIEPQQLAGVPQQGATSTAEAAPAEAVKPVAEEHDKPEYQEAAVCSQCVGDATSIFCEDCMERQYACVCDLYPDDHDNNNKRGMDLVAPARGHDNVSHDLILYQDPPQVEPVQEHSKKAKRKAQRRRKWESATTTGQGGSSERKIHGISINEMVLDMSQFYEQMAQTKDASEAAVYRQIAKDISEEHATFDNSDPPGEAVTVEQHHEGLPGHGMLIEFCTSPDSMLGNVVVKHGGRVSYEWPRHCVGWATNEVKHMLQQLDMMIVDFDGCRVGVVDGDGQPHLKRWREEPVPTPTIFQSVDSFACPADMSDGEAPADDEDDRVRESRDERLKREAQSLEHMTLHDRKNPFCEHCCRGRMLRRYAHRFRADPEDSEMPYERAKEFGSIIEADNIFPAVESRGLGGELCALVVRDRYSGICLAYPQTSRDEESNYESLKHFAGYPLSGRTDTVFCSDTAQELTNAASRLCWVLDPSAPNYWPHNAHLEREVRTLKELSRRSHIQAGFHKRLWTLTIDYVSKARSFFSPAPIANHEKGTEAEENKIGKTRWHVATGSEFGGPRYPLGALVYYRAKGDLGEPTTKPGLFAGWHLAPGLRFRGNLLIVDYESTRTRAHLHWIPKVVHQRETFLPPIEHVEFPLARAARTALLDMTDVEMVLKRDEYDKSFVEGVLPYDICIDAFPIEDRPPPPGHAYITSQRLEKHGVTVGCSGCENGHSRHTAECRARFDGIYGLRSGVPPTPSVAPPTPAALPPTPAGERASSSGHACDPLDDDIVPECPPEEPADEVFPAAVTRQLPRAEVIARPDALKAIRKEFDGVASMGTWDWAPVDEEHNVKKRAIENHETIHLADLLAICSEKHVELEPAFRQLKGRVCYRGDAAKTESGNIALYQTLSASPASIVAANAIICFGLMSGCKVSTADAVKAYLQSELKSLCATWVRLPREVWPDDWFWPSGEPRYRRPVVRLHKSLYGHPEAGSHWEKHLNKELVAMGGVPIDEFASTYVFPSYNNLALIVYVDDFVLAGDATMHDTFWQDLGKRVLIDDIGDLGRFLGRHHTTIEREGKELFAFDMRAYAQDIVTDYLRITEGKQLKKVNTPFFANGDIEEDDSRGELGDKASSILMKMMWLARLARPDLLRVTTWLATKIQKWCAGCDVALFRAICYIDSTKNHMLTGYVGDGMDEVFLEYFVDADLCGSTEDCYSTSGAWIQLSGKDTSFPLCWVSKKQTAVSRSTTESETVALANILFDEAIPLAELFSTLLKRNVLLRIREDNEACAKVCAAGYSKKLRHLKRVHRINLASVKEQLDREDTELMLVGTKYQRADIFTKALSGPLWQPALNMLGIHEEYNIIKTSQAGLKISQDMTLAPPQTGAGPAEHKIGYKKKQRRKPLRQEMLMCWVLPGYLFSLRFVMDTCATLSILGDTAIATEIINTDAAVAMRTTRAMRGAGRSTRMISILRSLRVWQILKLLPRLQRLTESGTKELAMLMWHKRLQNVAGFIDDEGIGELSDEQMDFFTAALRLEFPKPQEEDKMKRLTWFLEKLQGSSYATALRSWGQTLIPWCRSTKVEEADFSRYSLEIRSCWDMDMGQRAFRRCLDDITTMKASCTVLYQSMLGLILKICIIVLALLLMLQFVSGSLPEIARKQAIAQLEVIDAESPMSQESDLILCEMIQNHFVARRQRQRPG</sequence>
<protein>
    <submittedName>
        <fullName evidence="8">Copia protein (Gag-int-pol protein) [Cleaved into: Copia VLP protein Copia protease ]</fullName>
    </submittedName>
</protein>
<feature type="compositionally biased region" description="Acidic residues" evidence="3">
    <location>
        <begin position="1874"/>
        <end position="1884"/>
    </location>
</feature>
<keyword evidence="1" id="KW-0862">Zinc</keyword>
<feature type="compositionally biased region" description="Low complexity" evidence="3">
    <location>
        <begin position="319"/>
        <end position="334"/>
    </location>
</feature>
<evidence type="ECO:0000256" key="3">
    <source>
        <dbReference type="SAM" id="MobiDB-lite"/>
    </source>
</evidence>
<feature type="compositionally biased region" description="Pro residues" evidence="3">
    <location>
        <begin position="2300"/>
        <end position="2317"/>
    </location>
</feature>
<dbReference type="PANTHER" id="PTHR24216:SF65">
    <property type="entry name" value="PAXILLIN-LIKE PROTEIN 1"/>
    <property type="match status" value="1"/>
</dbReference>
<feature type="compositionally biased region" description="Basic and acidic residues" evidence="3">
    <location>
        <begin position="1885"/>
        <end position="1895"/>
    </location>
</feature>
<feature type="compositionally biased region" description="Basic and acidic residues" evidence="3">
    <location>
        <begin position="55"/>
        <end position="66"/>
    </location>
</feature>